<keyword evidence="2" id="KW-1185">Reference proteome</keyword>
<organism evidence="1 2">
    <name type="scientific">Asbolus verrucosus</name>
    <name type="common">Desert ironclad beetle</name>
    <dbReference type="NCBI Taxonomy" id="1661398"/>
    <lineage>
        <taxon>Eukaryota</taxon>
        <taxon>Metazoa</taxon>
        <taxon>Ecdysozoa</taxon>
        <taxon>Arthropoda</taxon>
        <taxon>Hexapoda</taxon>
        <taxon>Insecta</taxon>
        <taxon>Pterygota</taxon>
        <taxon>Neoptera</taxon>
        <taxon>Endopterygota</taxon>
        <taxon>Coleoptera</taxon>
        <taxon>Polyphaga</taxon>
        <taxon>Cucujiformia</taxon>
        <taxon>Tenebrionidae</taxon>
        <taxon>Pimeliinae</taxon>
        <taxon>Asbolus</taxon>
    </lineage>
</organism>
<evidence type="ECO:0000313" key="1">
    <source>
        <dbReference type="EMBL" id="RZC39087.1"/>
    </source>
</evidence>
<comment type="caution">
    <text evidence="1">The sequence shown here is derived from an EMBL/GenBank/DDBJ whole genome shotgun (WGS) entry which is preliminary data.</text>
</comment>
<dbReference type="AlphaFoldDB" id="A0A482W339"/>
<gene>
    <name evidence="1" type="ORF">BDFB_012684</name>
</gene>
<reference evidence="1 2" key="1">
    <citation type="submission" date="2017-03" db="EMBL/GenBank/DDBJ databases">
        <title>Genome of the blue death feigning beetle - Asbolus verrucosus.</title>
        <authorList>
            <person name="Rider S.D."/>
        </authorList>
    </citation>
    <scope>NUCLEOTIDE SEQUENCE [LARGE SCALE GENOMIC DNA]</scope>
    <source>
        <strain evidence="1">Butters</strain>
        <tissue evidence="1">Head and leg muscle</tissue>
    </source>
</reference>
<protein>
    <submittedName>
        <fullName evidence="1">Uncharacterized protein</fullName>
    </submittedName>
</protein>
<name>A0A482W339_ASBVE</name>
<proteinExistence type="predicted"/>
<evidence type="ECO:0000313" key="2">
    <source>
        <dbReference type="Proteomes" id="UP000292052"/>
    </source>
</evidence>
<sequence>MNEREPFLRHESNFLMARNNGKHAVIDTYLIINQNYVIKINWHAYVMAFVKRTTGSNARDYNVARDCLN</sequence>
<dbReference type="Proteomes" id="UP000292052">
    <property type="component" value="Unassembled WGS sequence"/>
</dbReference>
<dbReference type="EMBL" id="QDEB01037536">
    <property type="protein sequence ID" value="RZC39087.1"/>
    <property type="molecule type" value="Genomic_DNA"/>
</dbReference>
<dbReference type="OrthoDB" id="10271382at2759"/>
<accession>A0A482W339</accession>